<dbReference type="EMBL" id="MN739225">
    <property type="protein sequence ID" value="QHS94462.1"/>
    <property type="molecule type" value="Genomic_DNA"/>
</dbReference>
<evidence type="ECO:0008006" key="2">
    <source>
        <dbReference type="Google" id="ProtNLM"/>
    </source>
</evidence>
<dbReference type="SUPFAM" id="SSF55729">
    <property type="entry name" value="Acyl-CoA N-acyltransferases (Nat)"/>
    <property type="match status" value="1"/>
</dbReference>
<protein>
    <recommendedName>
        <fullName evidence="2">Glycylpeptide N-tetradecanoyltransferase</fullName>
    </recommendedName>
</protein>
<dbReference type="AlphaFoldDB" id="A0A6C0BR47"/>
<name>A0A6C0BR47_9ZZZZ</name>
<accession>A0A6C0BR47</accession>
<sequence length="356" mass="41261">MKLTTSFWNRQPVFHIHDIQYWIYPNGVIKEYLGGKNTDVDLEHVETLDILKCSDTILRDVALFIGTHFIESDEIKYSPHITDISNILHEEHPNMSYVSVYRNESGICSTITSTRYELLIDGLTKPIHYVDNLCVRNDMRNQSIAPKSISSLIHNVCIHPDAPNIFLFKREEVLTSIVPLTVFNIYSFVIEDIKCITLSRCTYELIHIDNVTSVMSFFDRYINPSMDVVALPPQNKLSWLIKNNIYMLYRFNDVCGKMNGISIFKKTSLEYNGKSTIECVFTFNDKMQRNDFIGVFFDVISELKPTYDYITIDAIGDNVDIIDEFDRYSNDKCISGYFLYNYASYTKSPRKCAIIC</sequence>
<organism evidence="1">
    <name type="scientific">viral metagenome</name>
    <dbReference type="NCBI Taxonomy" id="1070528"/>
    <lineage>
        <taxon>unclassified sequences</taxon>
        <taxon>metagenomes</taxon>
        <taxon>organismal metagenomes</taxon>
    </lineage>
</organism>
<evidence type="ECO:0000313" key="1">
    <source>
        <dbReference type="EMBL" id="QHS94462.1"/>
    </source>
</evidence>
<dbReference type="InterPro" id="IPR016181">
    <property type="entry name" value="Acyl_CoA_acyltransferase"/>
</dbReference>
<proteinExistence type="predicted"/>
<dbReference type="Gene3D" id="3.40.630.170">
    <property type="match status" value="1"/>
</dbReference>
<reference evidence="1" key="1">
    <citation type="journal article" date="2020" name="Nature">
        <title>Giant virus diversity and host interactions through global metagenomics.</title>
        <authorList>
            <person name="Schulz F."/>
            <person name="Roux S."/>
            <person name="Paez-Espino D."/>
            <person name="Jungbluth S."/>
            <person name="Walsh D.A."/>
            <person name="Denef V.J."/>
            <person name="McMahon K.D."/>
            <person name="Konstantinidis K.T."/>
            <person name="Eloe-Fadrosh E.A."/>
            <person name="Kyrpides N.C."/>
            <person name="Woyke T."/>
        </authorList>
    </citation>
    <scope>NUCLEOTIDE SEQUENCE</scope>
    <source>
        <strain evidence="1">GVMAG-M-3300018416-45</strain>
    </source>
</reference>